<feature type="region of interest" description="Disordered" evidence="1">
    <location>
        <begin position="205"/>
        <end position="227"/>
    </location>
</feature>
<feature type="compositionally biased region" description="Basic and acidic residues" evidence="1">
    <location>
        <begin position="22"/>
        <end position="34"/>
    </location>
</feature>
<feature type="compositionally biased region" description="Acidic residues" evidence="1">
    <location>
        <begin position="474"/>
        <end position="483"/>
    </location>
</feature>
<name>A0A9W8UDT0_9HYPO</name>
<comment type="caution">
    <text evidence="2">The sequence shown here is derived from an EMBL/GenBank/DDBJ whole genome shotgun (WGS) entry which is preliminary data.</text>
</comment>
<accession>A0A9W8UDT0</accession>
<feature type="compositionally biased region" description="Basic residues" evidence="1">
    <location>
        <begin position="74"/>
        <end position="83"/>
    </location>
</feature>
<evidence type="ECO:0000313" key="3">
    <source>
        <dbReference type="Proteomes" id="UP001152130"/>
    </source>
</evidence>
<feature type="region of interest" description="Disordered" evidence="1">
    <location>
        <begin position="1"/>
        <end position="46"/>
    </location>
</feature>
<feature type="compositionally biased region" description="Basic residues" evidence="1">
    <location>
        <begin position="1"/>
        <end position="11"/>
    </location>
</feature>
<evidence type="ECO:0000313" key="2">
    <source>
        <dbReference type="EMBL" id="KAJ4020465.1"/>
    </source>
</evidence>
<feature type="region of interest" description="Disordered" evidence="1">
    <location>
        <begin position="457"/>
        <end position="483"/>
    </location>
</feature>
<keyword evidence="3" id="KW-1185">Reference proteome</keyword>
<dbReference type="OrthoDB" id="5099850at2759"/>
<proteinExistence type="predicted"/>
<gene>
    <name evidence="2" type="ORF">NW766_001952</name>
</gene>
<dbReference type="AlphaFoldDB" id="A0A9W8UDT0"/>
<evidence type="ECO:0000256" key="1">
    <source>
        <dbReference type="SAM" id="MobiDB-lite"/>
    </source>
</evidence>
<dbReference type="EMBL" id="JAPDHF010000003">
    <property type="protein sequence ID" value="KAJ4020465.1"/>
    <property type="molecule type" value="Genomic_DNA"/>
</dbReference>
<protein>
    <submittedName>
        <fullName evidence="2">Uncharacterized protein</fullName>
    </submittedName>
</protein>
<organism evidence="2 3">
    <name type="scientific">Fusarium irregulare</name>
    <dbReference type="NCBI Taxonomy" id="2494466"/>
    <lineage>
        <taxon>Eukaryota</taxon>
        <taxon>Fungi</taxon>
        <taxon>Dikarya</taxon>
        <taxon>Ascomycota</taxon>
        <taxon>Pezizomycotina</taxon>
        <taxon>Sordariomycetes</taxon>
        <taxon>Hypocreomycetidae</taxon>
        <taxon>Hypocreales</taxon>
        <taxon>Nectriaceae</taxon>
        <taxon>Fusarium</taxon>
        <taxon>Fusarium incarnatum-equiseti species complex</taxon>
    </lineage>
</organism>
<feature type="region of interest" description="Disordered" evidence="1">
    <location>
        <begin position="59"/>
        <end position="101"/>
    </location>
</feature>
<sequence>MAPQKSQKHNNRRDPYGPQGRKLPDRIQAERDRAAAVSQPLTTAQEYERENLLLSNTAAASTAGRQSGNSTPRGGHHGNRGKSRASFFQNAGGDSRQASSRGMELIPRITAATYTEISDNHGNTRFRADQHNAADGNPNNWVASLHNRGLIGTTPHTQGIAAYAENLMRERGCKNITFMLIPTDQKDWESVAKNEVQRRVRKADGLADNGKPQGIGENEGSLKPAKDEQDCPHCVKAIGVRHGLVDCISSCSKGELVGCIICNKINHNTDDCMLFKGMNLTEKVEWLVTKRANKPPLMTKVPWFRVLHQWCMSPEYDANEIKGFPWTKTWTRHRHNEKNKTYLYSIQKRYDADRKFPLKVDPSTENFAAIWTTFWEVLDLPWPNAIGIKDQKMGNDITDFTPVLGIQAGLLPTSQATPEIGSQAGVEPTSLAPVLGSQAGLLPGELNPYVDFSLGAAVDQQSAPEPPASVYGDEREDPTDFSG</sequence>
<reference evidence="2" key="1">
    <citation type="submission" date="2022-10" db="EMBL/GenBank/DDBJ databases">
        <title>Fusarium specimens isolated from Avocado Roots.</title>
        <authorList>
            <person name="Stajich J."/>
            <person name="Roper C."/>
            <person name="Heimlech-Rivalta G."/>
        </authorList>
    </citation>
    <scope>NUCLEOTIDE SEQUENCE</scope>
    <source>
        <strain evidence="2">CF00143</strain>
    </source>
</reference>
<dbReference type="Proteomes" id="UP001152130">
    <property type="component" value="Unassembled WGS sequence"/>
</dbReference>